<feature type="transmembrane region" description="Helical" evidence="10">
    <location>
        <begin position="173"/>
        <end position="196"/>
    </location>
</feature>
<keyword evidence="7 10" id="KW-0472">Membrane</keyword>
<dbReference type="GO" id="GO:0015648">
    <property type="term" value="F:lipid-linked peptidoglycan transporter activity"/>
    <property type="evidence" value="ECO:0007669"/>
    <property type="project" value="UniProtKB-UniRule"/>
</dbReference>
<feature type="transmembrane region" description="Helical" evidence="10">
    <location>
        <begin position="102"/>
        <end position="125"/>
    </location>
</feature>
<feature type="transmembrane region" description="Helical" evidence="10">
    <location>
        <begin position="501"/>
        <end position="525"/>
    </location>
</feature>
<evidence type="ECO:0000256" key="9">
    <source>
        <dbReference type="ARBA" id="ARBA00061532"/>
    </source>
</evidence>
<evidence type="ECO:0000256" key="2">
    <source>
        <dbReference type="ARBA" id="ARBA00022475"/>
    </source>
</evidence>
<accession>A0A1Y5PWS6</accession>
<feature type="transmembrane region" description="Helical" evidence="10">
    <location>
        <begin position="336"/>
        <end position="360"/>
    </location>
</feature>
<comment type="similarity">
    <text evidence="9 10 11">Belongs to the MurJ/MviN family.</text>
</comment>
<protein>
    <recommendedName>
        <fullName evidence="10">Probable lipid II flippase MurJ</fullName>
    </recommendedName>
</protein>
<keyword evidence="10 11" id="KW-0813">Transport</keyword>
<dbReference type="AlphaFoldDB" id="A0A1Y5PWS6"/>
<dbReference type="PANTHER" id="PTHR47019:SF1">
    <property type="entry name" value="LIPID II FLIPPASE MURJ"/>
    <property type="match status" value="1"/>
</dbReference>
<feature type="transmembrane region" description="Helical" evidence="10">
    <location>
        <begin position="297"/>
        <end position="315"/>
    </location>
</feature>
<sequence length="538" mass="56951">MTDLTLLKGRGFRVSSLVKSVGTIGGLTMVSRIFGFARDMLLSRILGAGGVADAWQLAFQLPNIFRRLFAEGAFAAAFIPLFNQRMTKEGDHGEARAFADAVLAVLIPILIVFSALLLIVMPWVMGLFASDALQADGETFDLAVLMARIAFPYLAFMSVATLFAAILNSLSRFAAAAAAPILLNICLIGALLLGLFTGDSSEASKAATGLYLAISVSLSGLFQLGWLYFWIRRSGFRPALRRPRLSADVREMGVLILPAVFGAGVYQISRFIDLFFIATLPDKSITYLAMADRLNQLPLGIIGIALGTAILPALSRFVAQDDRDGASRLQSNAVELAMLLTVPAAVALFVAGPAITSAFYVGGQYSVADGLATGAVVGGLVVGLPAYVLVKVLVPNFFARKDTRTPVWTAAISLAVNIALNLLLIPRLGIVGLALAGSIAAWCNVAMLYAILHRKGLFRLTGQVAGRIARIILAAAAMAAALYYAIPLAGDAFIGGVFERIAALGALVATGAIIFFGCAFLFGVVNRDTVGQLRRRKL</sequence>
<evidence type="ECO:0000256" key="5">
    <source>
        <dbReference type="ARBA" id="ARBA00022984"/>
    </source>
</evidence>
<name>A0A1Y5PWS6_9SPHN</name>
<keyword evidence="10 11" id="KW-0961">Cell wall biogenesis/degradation</keyword>
<feature type="transmembrane region" description="Helical" evidence="10">
    <location>
        <begin position="64"/>
        <end position="82"/>
    </location>
</feature>
<dbReference type="PIRSF" id="PIRSF002869">
    <property type="entry name" value="MviN"/>
    <property type="match status" value="1"/>
</dbReference>
<dbReference type="UniPathway" id="UPA00219"/>
<proteinExistence type="inferred from homology"/>
<comment type="pathway">
    <text evidence="10">Cell wall biogenesis; peptidoglycan biosynthesis.</text>
</comment>
<feature type="transmembrane region" description="Helical" evidence="10">
    <location>
        <begin position="252"/>
        <end position="277"/>
    </location>
</feature>
<dbReference type="GO" id="GO:0008360">
    <property type="term" value="P:regulation of cell shape"/>
    <property type="evidence" value="ECO:0007669"/>
    <property type="project" value="UniProtKB-UniRule"/>
</dbReference>
<keyword evidence="10" id="KW-0997">Cell inner membrane</keyword>
<dbReference type="EMBL" id="LT598653">
    <property type="protein sequence ID" value="SBV34473.1"/>
    <property type="molecule type" value="Genomic_DNA"/>
</dbReference>
<evidence type="ECO:0000256" key="10">
    <source>
        <dbReference type="HAMAP-Rule" id="MF_02078"/>
    </source>
</evidence>
<dbReference type="InterPro" id="IPR004268">
    <property type="entry name" value="MurJ"/>
</dbReference>
<gene>
    <name evidence="10 12" type="primary">murJ</name>
    <name evidence="12" type="ORF">SPPYR_3358</name>
</gene>
<dbReference type="Pfam" id="PF03023">
    <property type="entry name" value="MurJ"/>
    <property type="match status" value="1"/>
</dbReference>
<dbReference type="GO" id="GO:0005886">
    <property type="term" value="C:plasma membrane"/>
    <property type="evidence" value="ECO:0007669"/>
    <property type="project" value="UniProtKB-SubCell"/>
</dbReference>
<dbReference type="CDD" id="cd13123">
    <property type="entry name" value="MATE_MurJ_like"/>
    <property type="match status" value="1"/>
</dbReference>
<dbReference type="GO" id="GO:0034204">
    <property type="term" value="P:lipid translocation"/>
    <property type="evidence" value="ECO:0007669"/>
    <property type="project" value="TreeGrafter"/>
</dbReference>
<comment type="function">
    <text evidence="8 10 11">Involved in peptidoglycan biosynthesis. Transports lipid-linked peptidoglycan precursors from the inner to the outer leaflet of the cytoplasmic membrane.</text>
</comment>
<feature type="transmembrane region" description="Helical" evidence="10">
    <location>
        <begin position="208"/>
        <end position="231"/>
    </location>
</feature>
<evidence type="ECO:0000256" key="4">
    <source>
        <dbReference type="ARBA" id="ARBA00022960"/>
    </source>
</evidence>
<feature type="transmembrane region" description="Helical" evidence="10">
    <location>
        <begin position="430"/>
        <end position="452"/>
    </location>
</feature>
<feature type="transmembrane region" description="Helical" evidence="10">
    <location>
        <begin position="464"/>
        <end position="486"/>
    </location>
</feature>
<evidence type="ECO:0000256" key="1">
    <source>
        <dbReference type="ARBA" id="ARBA00004651"/>
    </source>
</evidence>
<dbReference type="GO" id="GO:0071555">
    <property type="term" value="P:cell wall organization"/>
    <property type="evidence" value="ECO:0007669"/>
    <property type="project" value="UniProtKB-UniRule"/>
</dbReference>
<comment type="subcellular location">
    <subcellularLocation>
        <location evidence="10">Cell inner membrane</location>
        <topology evidence="10">Multi-pass membrane protein</topology>
    </subcellularLocation>
    <subcellularLocation>
        <location evidence="1">Cell membrane</location>
        <topology evidence="1">Multi-pass membrane protein</topology>
    </subcellularLocation>
</comment>
<evidence type="ECO:0000256" key="7">
    <source>
        <dbReference type="ARBA" id="ARBA00023136"/>
    </source>
</evidence>
<dbReference type="NCBIfam" id="TIGR01695">
    <property type="entry name" value="murJ_mviN"/>
    <property type="match status" value="1"/>
</dbReference>
<keyword evidence="4 10" id="KW-0133">Cell shape</keyword>
<keyword evidence="5 10" id="KW-0573">Peptidoglycan synthesis</keyword>
<feature type="transmembrane region" description="Helical" evidence="10">
    <location>
        <begin position="12"/>
        <end position="34"/>
    </location>
</feature>
<dbReference type="PRINTS" id="PR01806">
    <property type="entry name" value="VIRFACTRMVIN"/>
</dbReference>
<evidence type="ECO:0000256" key="8">
    <source>
        <dbReference type="ARBA" id="ARBA00060041"/>
    </source>
</evidence>
<dbReference type="KEGG" id="sphu:SPPYR_3358"/>
<dbReference type="HAMAP" id="MF_02078">
    <property type="entry name" value="MurJ_MviN"/>
    <property type="match status" value="1"/>
</dbReference>
<evidence type="ECO:0000313" key="12">
    <source>
        <dbReference type="EMBL" id="SBV34473.1"/>
    </source>
</evidence>
<evidence type="ECO:0000256" key="3">
    <source>
        <dbReference type="ARBA" id="ARBA00022692"/>
    </source>
</evidence>
<keyword evidence="2 10" id="KW-1003">Cell membrane</keyword>
<feature type="transmembrane region" description="Helical" evidence="10">
    <location>
        <begin position="145"/>
        <end position="166"/>
    </location>
</feature>
<dbReference type="GO" id="GO:0009252">
    <property type="term" value="P:peptidoglycan biosynthetic process"/>
    <property type="evidence" value="ECO:0007669"/>
    <property type="project" value="UniProtKB-UniRule"/>
</dbReference>
<dbReference type="PANTHER" id="PTHR47019">
    <property type="entry name" value="LIPID II FLIPPASE MURJ"/>
    <property type="match status" value="1"/>
</dbReference>
<organism evidence="12">
    <name type="scientific">uncultured Sphingopyxis sp</name>
    <dbReference type="NCBI Taxonomy" id="310581"/>
    <lineage>
        <taxon>Bacteria</taxon>
        <taxon>Pseudomonadati</taxon>
        <taxon>Pseudomonadota</taxon>
        <taxon>Alphaproteobacteria</taxon>
        <taxon>Sphingomonadales</taxon>
        <taxon>Sphingomonadaceae</taxon>
        <taxon>Sphingopyxis</taxon>
        <taxon>environmental samples</taxon>
    </lineage>
</organism>
<evidence type="ECO:0000256" key="11">
    <source>
        <dbReference type="PIRNR" id="PIRNR002869"/>
    </source>
</evidence>
<keyword evidence="3 10" id="KW-0812">Transmembrane</keyword>
<evidence type="ECO:0000256" key="6">
    <source>
        <dbReference type="ARBA" id="ARBA00022989"/>
    </source>
</evidence>
<reference evidence="12" key="1">
    <citation type="submission" date="2016-03" db="EMBL/GenBank/DDBJ databases">
        <authorList>
            <person name="Ploux O."/>
        </authorList>
    </citation>
    <scope>NUCLEOTIDE SEQUENCE</scope>
    <source>
        <strain evidence="12">UC10</strain>
    </source>
</reference>
<feature type="transmembrane region" description="Helical" evidence="10">
    <location>
        <begin position="372"/>
        <end position="394"/>
    </location>
</feature>
<dbReference type="InterPro" id="IPR051050">
    <property type="entry name" value="Lipid_II_flippase_MurJ/MviN"/>
</dbReference>
<feature type="transmembrane region" description="Helical" evidence="10">
    <location>
        <begin position="406"/>
        <end position="424"/>
    </location>
</feature>
<keyword evidence="6 10" id="KW-1133">Transmembrane helix</keyword>